<dbReference type="InterPro" id="IPR052380">
    <property type="entry name" value="Viral_DNA_packaging_terminase"/>
</dbReference>
<dbReference type="Proteomes" id="UP000451471">
    <property type="component" value="Unassembled WGS sequence"/>
</dbReference>
<dbReference type="AlphaFoldDB" id="A0A6B0GIY1"/>
<evidence type="ECO:0000256" key="1">
    <source>
        <dbReference type="SAM" id="MobiDB-lite"/>
    </source>
</evidence>
<dbReference type="OrthoDB" id="196515at2157"/>
<evidence type="ECO:0000313" key="2">
    <source>
        <dbReference type="EMBL" id="MWG34832.1"/>
    </source>
</evidence>
<keyword evidence="3" id="KW-1185">Reference proteome</keyword>
<dbReference type="Gene3D" id="3.30.420.280">
    <property type="match status" value="1"/>
</dbReference>
<organism evidence="2 3">
    <name type="scientific">Halomarina oriensis</name>
    <dbReference type="NCBI Taxonomy" id="671145"/>
    <lineage>
        <taxon>Archaea</taxon>
        <taxon>Methanobacteriati</taxon>
        <taxon>Methanobacteriota</taxon>
        <taxon>Stenosarchaea group</taxon>
        <taxon>Halobacteria</taxon>
        <taxon>Halobacteriales</taxon>
        <taxon>Natronomonadaceae</taxon>
        <taxon>Halomarina</taxon>
    </lineage>
</organism>
<protein>
    <submittedName>
        <fullName evidence="2">Terminase</fullName>
    </submittedName>
</protein>
<dbReference type="InterPro" id="IPR027417">
    <property type="entry name" value="P-loop_NTPase"/>
</dbReference>
<accession>A0A6B0GIY1</accession>
<name>A0A6B0GIY1_9EURY</name>
<proteinExistence type="predicted"/>
<comment type="caution">
    <text evidence="2">The sequence shown here is derived from an EMBL/GenBank/DDBJ whole genome shotgun (WGS) entry which is preliminary data.</text>
</comment>
<gene>
    <name evidence="2" type="ORF">GQS65_10060</name>
</gene>
<feature type="region of interest" description="Disordered" evidence="1">
    <location>
        <begin position="15"/>
        <end position="38"/>
    </location>
</feature>
<evidence type="ECO:0000313" key="3">
    <source>
        <dbReference type="Proteomes" id="UP000451471"/>
    </source>
</evidence>
<dbReference type="PANTHER" id="PTHR39184:SF1">
    <property type="entry name" value="PBSX PHAGE TERMINASE LARGE SUBUNIT"/>
    <property type="match status" value="1"/>
</dbReference>
<dbReference type="Pfam" id="PF03237">
    <property type="entry name" value="Terminase_6N"/>
    <property type="match status" value="1"/>
</dbReference>
<dbReference type="EMBL" id="WSZK01000015">
    <property type="protein sequence ID" value="MWG34832.1"/>
    <property type="molecule type" value="Genomic_DNA"/>
</dbReference>
<reference evidence="2 3" key="1">
    <citation type="submission" date="2019-12" db="EMBL/GenBank/DDBJ databases">
        <title>Halocatena pleomorpha gen. nov. sp. nov., an extremely halophilic archaeon of family Halobacteriaceae isolated from saltpan soil.</title>
        <authorList>
            <person name="Pal Y."/>
            <person name="Verma A."/>
            <person name="Krishnamurthi S."/>
            <person name="Kumar P."/>
        </authorList>
    </citation>
    <scope>NUCLEOTIDE SEQUENCE [LARGE SCALE GENOMIC DNA]</scope>
    <source>
        <strain evidence="2 3">JCM 16495</strain>
    </source>
</reference>
<dbReference type="PANTHER" id="PTHR39184">
    <property type="match status" value="1"/>
</dbReference>
<feature type="compositionally biased region" description="Basic and acidic residues" evidence="1">
    <location>
        <begin position="15"/>
        <end position="26"/>
    </location>
</feature>
<sequence>MSTGVGMDAFPQATHERFQRERKRTDLAPYRHPGTGRAPQAEFLAAPAGMGDIESGAQTHAFVSGLGAGKTTALVLRAWINAEHWNPGELGMIVAPTGPSIKNVILPEMRALGLLDVCEYNGPGSERPGIITPSGSRIILESADNQRKIDRLRGPNLAWFGMDEPGSIAVEGWEVCSGRLRVGQYRNAFAATTPKGKNWCFNRFYDTDDPDVHYDGAYQWQTANDCNGVFGVPSWMNPHNPEDYIERLEREYSGQFFAQEVRGEFTKFEGLVYPWFDDDNLVEYDDLPETYDEVVYGVDWGFDNPAVLLAFLREGDEWFLADEWYERRCTDADHASAAETFQERWGPGVFYCDPSEPANIETFNRRGLNAQKAKNDVTPGIQHVTSMRDHLHVATQCQSVINEYGQYQFRDGDTDEKPLKQNDHAMDAQRYALFSHDNRTTVTRRTPGSAGKMQ</sequence>
<dbReference type="RefSeq" id="WP_158204470.1">
    <property type="nucleotide sequence ID" value="NZ_WSZK01000015.1"/>
</dbReference>
<dbReference type="Gene3D" id="3.40.50.300">
    <property type="entry name" value="P-loop containing nucleotide triphosphate hydrolases"/>
    <property type="match status" value="1"/>
</dbReference>